<accession>A0ABW2ZVM8</accession>
<gene>
    <name evidence="1" type="ORF">ACFQZ8_02025</name>
</gene>
<comment type="caution">
    <text evidence="1">The sequence shown here is derived from an EMBL/GenBank/DDBJ whole genome shotgun (WGS) entry which is preliminary data.</text>
</comment>
<protein>
    <submittedName>
        <fullName evidence="1">Uncharacterized protein</fullName>
    </submittedName>
</protein>
<dbReference type="EMBL" id="JBHTHM010000033">
    <property type="protein sequence ID" value="MFD0782708.1"/>
    <property type="molecule type" value="Genomic_DNA"/>
</dbReference>
<proteinExistence type="predicted"/>
<reference evidence="2" key="1">
    <citation type="journal article" date="2019" name="Int. J. Syst. Evol. Microbiol.">
        <title>The Global Catalogue of Microorganisms (GCM) 10K type strain sequencing project: providing services to taxonomists for standard genome sequencing and annotation.</title>
        <authorList>
            <consortium name="The Broad Institute Genomics Platform"/>
            <consortium name="The Broad Institute Genome Sequencing Center for Infectious Disease"/>
            <person name="Wu L."/>
            <person name="Ma J."/>
        </authorList>
    </citation>
    <scope>NUCLEOTIDE SEQUENCE [LARGE SCALE GENOMIC DNA]</scope>
    <source>
        <strain evidence="2">JCM 32148</strain>
    </source>
</reference>
<sequence>MGWQLSSGKAAYRSQGKLRWTRDYRVNLSPEAAGHDLEDQIEAAGWKRDGRTCQTGEGMVCRSYAKGGLTIMLTARDGTPCPSVHSVCADVGIWMMANYKEPI</sequence>
<name>A0ABW2ZVM8_9ACTN</name>
<evidence type="ECO:0000313" key="2">
    <source>
        <dbReference type="Proteomes" id="UP001597053"/>
    </source>
</evidence>
<keyword evidence="2" id="KW-1185">Reference proteome</keyword>
<evidence type="ECO:0000313" key="1">
    <source>
        <dbReference type="EMBL" id="MFD0782708.1"/>
    </source>
</evidence>
<dbReference type="Proteomes" id="UP001597053">
    <property type="component" value="Unassembled WGS sequence"/>
</dbReference>
<organism evidence="1 2">
    <name type="scientific">Micromonospora azadirachtae</name>
    <dbReference type="NCBI Taxonomy" id="1970735"/>
    <lineage>
        <taxon>Bacteria</taxon>
        <taxon>Bacillati</taxon>
        <taxon>Actinomycetota</taxon>
        <taxon>Actinomycetes</taxon>
        <taxon>Micromonosporales</taxon>
        <taxon>Micromonosporaceae</taxon>
        <taxon>Micromonospora</taxon>
    </lineage>
</organism>